<evidence type="ECO:0000259" key="4">
    <source>
        <dbReference type="PROSITE" id="PS01124"/>
    </source>
</evidence>
<organism evidence="5 6">
    <name type="scientific">Ketogulonicigenium robustum</name>
    <dbReference type="NCBI Taxonomy" id="92947"/>
    <lineage>
        <taxon>Bacteria</taxon>
        <taxon>Pseudomonadati</taxon>
        <taxon>Pseudomonadota</taxon>
        <taxon>Alphaproteobacteria</taxon>
        <taxon>Rhodobacterales</taxon>
        <taxon>Roseobacteraceae</taxon>
        <taxon>Ketogulonicigenium</taxon>
    </lineage>
</organism>
<dbReference type="SUPFAM" id="SSF46689">
    <property type="entry name" value="Homeodomain-like"/>
    <property type="match status" value="1"/>
</dbReference>
<dbReference type="PROSITE" id="PS00041">
    <property type="entry name" value="HTH_ARAC_FAMILY_1"/>
    <property type="match status" value="1"/>
</dbReference>
<keyword evidence="3" id="KW-0804">Transcription</keyword>
<keyword evidence="6" id="KW-1185">Reference proteome</keyword>
<evidence type="ECO:0000256" key="1">
    <source>
        <dbReference type="ARBA" id="ARBA00023015"/>
    </source>
</evidence>
<feature type="domain" description="HTH araC/xylS-type" evidence="4">
    <location>
        <begin position="216"/>
        <end position="317"/>
    </location>
</feature>
<dbReference type="GO" id="GO:0003700">
    <property type="term" value="F:DNA-binding transcription factor activity"/>
    <property type="evidence" value="ECO:0007669"/>
    <property type="project" value="InterPro"/>
</dbReference>
<evidence type="ECO:0000313" key="5">
    <source>
        <dbReference type="EMBL" id="ARO13974.1"/>
    </source>
</evidence>
<gene>
    <name evidence="5" type="ORF">BVG79_00622</name>
</gene>
<sequence>MREHNIDTSRIAKSQRAAAFEKLVVPMGGPTLDKSSPPLTSRARITQLPGGSLVSKIWHSPATYHRSLPMGTQMPDDVMAHICLGGEYTINQGAGPDVRGAPGWIYLDPMQRPGTVHYHAPGVHIMYISTPWQKLLELAPATTPLLRQRLPFSPQWAEVLHHARSLHRLADQGMPVDSAAFEIKLRQLFAAACNTSAEQMGLAAQNAGLEARRRLAAIKAKIEEHLIDPLLSAERIATLNGISARYLRSLFAKDKVSFTDYVNARKLARVHAMIVDPERRSVPISKLALECGFNDASWFTSQFRRAFGTAPSDARAQAIVQWQATQPATV</sequence>
<accession>A0A1W6NXL7</accession>
<dbReference type="InterPro" id="IPR020449">
    <property type="entry name" value="Tscrpt_reg_AraC-type_HTH"/>
</dbReference>
<dbReference type="InterPro" id="IPR050204">
    <property type="entry name" value="AraC_XylS_family_regulators"/>
</dbReference>
<evidence type="ECO:0000256" key="3">
    <source>
        <dbReference type="ARBA" id="ARBA00023163"/>
    </source>
</evidence>
<protein>
    <submittedName>
        <fullName evidence="5">AraC family transcriptional regulator</fullName>
    </submittedName>
</protein>
<dbReference type="OrthoDB" id="8004517at2"/>
<dbReference type="PANTHER" id="PTHR46796">
    <property type="entry name" value="HTH-TYPE TRANSCRIPTIONAL ACTIVATOR RHAS-RELATED"/>
    <property type="match status" value="1"/>
</dbReference>
<dbReference type="PROSITE" id="PS01124">
    <property type="entry name" value="HTH_ARAC_FAMILY_2"/>
    <property type="match status" value="1"/>
</dbReference>
<evidence type="ECO:0000256" key="2">
    <source>
        <dbReference type="ARBA" id="ARBA00023125"/>
    </source>
</evidence>
<dbReference type="STRING" id="92947.BVG79_00622"/>
<dbReference type="Gene3D" id="1.10.10.60">
    <property type="entry name" value="Homeodomain-like"/>
    <property type="match status" value="1"/>
</dbReference>
<dbReference type="PRINTS" id="PR00032">
    <property type="entry name" value="HTHARAC"/>
</dbReference>
<dbReference type="KEGG" id="kro:BVG79_00622"/>
<dbReference type="InterPro" id="IPR018060">
    <property type="entry name" value="HTH_AraC"/>
</dbReference>
<dbReference type="InterPro" id="IPR009057">
    <property type="entry name" value="Homeodomain-like_sf"/>
</dbReference>
<dbReference type="PANTHER" id="PTHR46796:SF6">
    <property type="entry name" value="ARAC SUBFAMILY"/>
    <property type="match status" value="1"/>
</dbReference>
<evidence type="ECO:0000313" key="6">
    <source>
        <dbReference type="Proteomes" id="UP000242447"/>
    </source>
</evidence>
<keyword evidence="1" id="KW-0805">Transcription regulation</keyword>
<dbReference type="AlphaFoldDB" id="A0A1W6NXL7"/>
<dbReference type="GO" id="GO:0043565">
    <property type="term" value="F:sequence-specific DNA binding"/>
    <property type="evidence" value="ECO:0007669"/>
    <property type="project" value="InterPro"/>
</dbReference>
<dbReference type="InterPro" id="IPR018062">
    <property type="entry name" value="HTH_AraC-typ_CS"/>
</dbReference>
<reference evidence="5 6" key="1">
    <citation type="submission" date="2017-02" db="EMBL/GenBank/DDBJ databases">
        <title>Ketogulonicigenium robustum SPU B003 Genome sequencing and assembly.</title>
        <authorList>
            <person name="Li Y."/>
            <person name="Liu L."/>
            <person name="Wang C."/>
            <person name="Zhang M."/>
            <person name="Zhang T."/>
            <person name="Zhang Y."/>
        </authorList>
    </citation>
    <scope>NUCLEOTIDE SEQUENCE [LARGE SCALE GENOMIC DNA]</scope>
    <source>
        <strain evidence="5 6">SPU_B003</strain>
    </source>
</reference>
<keyword evidence="2" id="KW-0238">DNA-binding</keyword>
<dbReference type="Proteomes" id="UP000242447">
    <property type="component" value="Chromosome"/>
</dbReference>
<dbReference type="SMART" id="SM00342">
    <property type="entry name" value="HTH_ARAC"/>
    <property type="match status" value="1"/>
</dbReference>
<dbReference type="Pfam" id="PF12833">
    <property type="entry name" value="HTH_18"/>
    <property type="match status" value="1"/>
</dbReference>
<name>A0A1W6NXL7_9RHOB</name>
<dbReference type="EMBL" id="CP019937">
    <property type="protein sequence ID" value="ARO13974.1"/>
    <property type="molecule type" value="Genomic_DNA"/>
</dbReference>
<proteinExistence type="predicted"/>